<dbReference type="Proteomes" id="UP001180845">
    <property type="component" value="Unassembled WGS sequence"/>
</dbReference>
<dbReference type="InterPro" id="IPR006750">
    <property type="entry name" value="YdcZ"/>
</dbReference>
<feature type="transmembrane region" description="Helical" evidence="1">
    <location>
        <begin position="21"/>
        <end position="39"/>
    </location>
</feature>
<feature type="transmembrane region" description="Helical" evidence="1">
    <location>
        <begin position="94"/>
        <end position="113"/>
    </location>
</feature>
<feature type="transmembrane region" description="Helical" evidence="1">
    <location>
        <begin position="51"/>
        <end position="73"/>
    </location>
</feature>
<name>A0AAE3ZCW2_9ACTN</name>
<keyword evidence="1" id="KW-0812">Transmembrane</keyword>
<feature type="transmembrane region" description="Helical" evidence="1">
    <location>
        <begin position="246"/>
        <end position="265"/>
    </location>
</feature>
<feature type="transmembrane region" description="Helical" evidence="1">
    <location>
        <begin position="154"/>
        <end position="171"/>
    </location>
</feature>
<sequence>MSTRSVAEPSRRIEPKLRRGLGLVAAMGVGAVLAVQSRINGALGARLEDGLAAAVISFGGGLLILAVCTAVVPRARRGFRLLADTLRSGVGLRPWQCLGGVCGAFLVLSQGMAADVLGVALFTVAAVAGQVVSGMVVDRFGLGPGGKQHVTPTRVIGAVLALVAVVIAVSARLEGAQASWLVVLPALAGIGVAWQQAVNGRVNQTADSAVSASTLNFATGTVALVLAWFVLIAARGLPDSFPGEPWLYLGGLLGIFVIGGATVLVRYTGVLLLSMGMIAGQLVGALVLDLTVPTPGTTVGAATVVGVALTLVAVAIAAMPEGARNALARNLRR</sequence>
<dbReference type="RefSeq" id="WP_310274256.1">
    <property type="nucleotide sequence ID" value="NZ_JAVDXW010000001.1"/>
</dbReference>
<dbReference type="PANTHER" id="PTHR34821:SF2">
    <property type="entry name" value="INNER MEMBRANE PROTEIN YDCZ"/>
    <property type="match status" value="1"/>
</dbReference>
<dbReference type="EMBL" id="JAVDXW010000001">
    <property type="protein sequence ID" value="MDR7302598.1"/>
    <property type="molecule type" value="Genomic_DNA"/>
</dbReference>
<keyword evidence="3" id="KW-1185">Reference proteome</keyword>
<feature type="transmembrane region" description="Helical" evidence="1">
    <location>
        <begin position="300"/>
        <end position="319"/>
    </location>
</feature>
<reference evidence="2" key="1">
    <citation type="submission" date="2023-07" db="EMBL/GenBank/DDBJ databases">
        <title>Sequencing the genomes of 1000 actinobacteria strains.</title>
        <authorList>
            <person name="Klenk H.-P."/>
        </authorList>
    </citation>
    <scope>NUCLEOTIDE SEQUENCE</scope>
    <source>
        <strain evidence="2">DSM 45977</strain>
    </source>
</reference>
<evidence type="ECO:0000313" key="2">
    <source>
        <dbReference type="EMBL" id="MDR7302598.1"/>
    </source>
</evidence>
<dbReference type="PANTHER" id="PTHR34821">
    <property type="entry name" value="INNER MEMBRANE PROTEIN YDCZ"/>
    <property type="match status" value="1"/>
</dbReference>
<feature type="transmembrane region" description="Helical" evidence="1">
    <location>
        <begin position="119"/>
        <end position="142"/>
    </location>
</feature>
<evidence type="ECO:0000313" key="3">
    <source>
        <dbReference type="Proteomes" id="UP001180845"/>
    </source>
</evidence>
<protein>
    <submittedName>
        <fullName evidence="2">Transporter family-2 protein</fullName>
    </submittedName>
</protein>
<dbReference type="GO" id="GO:0005886">
    <property type="term" value="C:plasma membrane"/>
    <property type="evidence" value="ECO:0007669"/>
    <property type="project" value="TreeGrafter"/>
</dbReference>
<evidence type="ECO:0000256" key="1">
    <source>
        <dbReference type="SAM" id="Phobius"/>
    </source>
</evidence>
<accession>A0AAE3ZCW2</accession>
<feature type="transmembrane region" description="Helical" evidence="1">
    <location>
        <begin position="270"/>
        <end position="288"/>
    </location>
</feature>
<dbReference type="AlphaFoldDB" id="A0AAE3ZCW2"/>
<comment type="caution">
    <text evidence="2">The sequence shown here is derived from an EMBL/GenBank/DDBJ whole genome shotgun (WGS) entry which is preliminary data.</text>
</comment>
<proteinExistence type="predicted"/>
<dbReference type="Pfam" id="PF04657">
    <property type="entry name" value="DMT_YdcZ"/>
    <property type="match status" value="2"/>
</dbReference>
<keyword evidence="1" id="KW-1133">Transmembrane helix</keyword>
<gene>
    <name evidence="2" type="ORF">JOF55_002779</name>
</gene>
<feature type="transmembrane region" description="Helical" evidence="1">
    <location>
        <begin position="177"/>
        <end position="194"/>
    </location>
</feature>
<organism evidence="2 3">
    <name type="scientific">Haloactinomyces albus</name>
    <dbReference type="NCBI Taxonomy" id="1352928"/>
    <lineage>
        <taxon>Bacteria</taxon>
        <taxon>Bacillati</taxon>
        <taxon>Actinomycetota</taxon>
        <taxon>Actinomycetes</taxon>
        <taxon>Actinopolysporales</taxon>
        <taxon>Actinopolysporaceae</taxon>
        <taxon>Haloactinomyces</taxon>
    </lineage>
</organism>
<keyword evidence="1" id="KW-0472">Membrane</keyword>
<feature type="transmembrane region" description="Helical" evidence="1">
    <location>
        <begin position="215"/>
        <end position="234"/>
    </location>
</feature>